<reference evidence="1 2" key="1">
    <citation type="submission" date="2011-05" db="EMBL/GenBank/DDBJ databases">
        <title>Complete sequence of chromosome 2 of Sphingobium chlorophenolicum L-1.</title>
        <authorList>
            <consortium name="US DOE Joint Genome Institute"/>
            <person name="Lucas S."/>
            <person name="Han J."/>
            <person name="Lapidus A."/>
            <person name="Cheng J.-F."/>
            <person name="Goodwin L."/>
            <person name="Pitluck S."/>
            <person name="Peters L."/>
            <person name="Daligault H."/>
            <person name="Han C."/>
            <person name="Tapia R."/>
            <person name="Land M."/>
            <person name="Hauser L."/>
            <person name="Kyrpides N."/>
            <person name="Ivanova N."/>
            <person name="Pagani I."/>
            <person name="Turner P."/>
            <person name="Copley S."/>
            <person name="Woyke T."/>
        </authorList>
    </citation>
    <scope>NUCLEOTIDE SEQUENCE [LARGE SCALE GENOMIC DNA]</scope>
    <source>
        <strain evidence="1 2">L-1</strain>
    </source>
</reference>
<name>F6F2V7_SPHCR</name>
<dbReference type="STRING" id="690566.Sphch_3154"/>
<evidence type="ECO:0000313" key="2">
    <source>
        <dbReference type="Proteomes" id="UP000007150"/>
    </source>
</evidence>
<sequence length="179" mass="19107">MTISNIDNLTWDDALSAVNAAYAAAADIGASHPPGSVREKEFTAAAVGIAHAIERLIVVPAPDFASVRTKLDLLAQEFDGGDGEQLQMIAQDLHRLADIGGDAFDADAWLRDFEAVGGGFIVKPEGVEICVMLAGYPPSANWEAKRLLDEIERDEARRSVVVALIKARNPALRQEGEGA</sequence>
<dbReference type="RefSeq" id="WP_013848999.1">
    <property type="nucleotide sequence ID" value="NC_015594.1"/>
</dbReference>
<evidence type="ECO:0000313" key="1">
    <source>
        <dbReference type="EMBL" id="AEG50769.1"/>
    </source>
</evidence>
<keyword evidence="2" id="KW-1185">Reference proteome</keyword>
<dbReference type="EMBL" id="CP002799">
    <property type="protein sequence ID" value="AEG50769.1"/>
    <property type="molecule type" value="Genomic_DNA"/>
</dbReference>
<dbReference type="KEGG" id="sch:Sphch_3154"/>
<dbReference type="Proteomes" id="UP000007150">
    <property type="component" value="Chromosome 2"/>
</dbReference>
<gene>
    <name evidence="1" type="ORF">Sphch_3154</name>
</gene>
<dbReference type="AlphaFoldDB" id="F6F2V7"/>
<protein>
    <submittedName>
        <fullName evidence="1">Uncharacterized protein</fullName>
    </submittedName>
</protein>
<proteinExistence type="predicted"/>
<dbReference type="HOGENOM" id="CLU_1502525_0_0_5"/>
<organism evidence="1 2">
    <name type="scientific">Sphingobium chlorophenolicum L-1</name>
    <dbReference type="NCBI Taxonomy" id="690566"/>
    <lineage>
        <taxon>Bacteria</taxon>
        <taxon>Pseudomonadati</taxon>
        <taxon>Pseudomonadota</taxon>
        <taxon>Alphaproteobacteria</taxon>
        <taxon>Sphingomonadales</taxon>
        <taxon>Sphingomonadaceae</taxon>
        <taxon>Sphingobium</taxon>
    </lineage>
</organism>
<accession>F6F2V7</accession>